<accession>A0A4R3M6Y5</accession>
<dbReference type="Proteomes" id="UP000295678">
    <property type="component" value="Unassembled WGS sequence"/>
</dbReference>
<sequence length="106" mass="11028">MTVLATLVVLATGLRLPSAERPVPLVFAPGTSAVEAIGRLAALDGRLIATGGFENVVVAQFARDVGYGALRKAGVWLALEPLAFGGCLDLRASPEPTPLSRRDETT</sequence>
<organism evidence="1 2">
    <name type="scientific">Tepidamorphus gemmatus</name>
    <dbReference type="NCBI Taxonomy" id="747076"/>
    <lineage>
        <taxon>Bacteria</taxon>
        <taxon>Pseudomonadati</taxon>
        <taxon>Pseudomonadota</taxon>
        <taxon>Alphaproteobacteria</taxon>
        <taxon>Hyphomicrobiales</taxon>
        <taxon>Tepidamorphaceae</taxon>
        <taxon>Tepidamorphus</taxon>
    </lineage>
</organism>
<gene>
    <name evidence="1" type="ORF">EDC22_10747</name>
</gene>
<proteinExistence type="predicted"/>
<reference evidence="1 2" key="1">
    <citation type="submission" date="2019-03" db="EMBL/GenBank/DDBJ databases">
        <title>Genomic Encyclopedia of Type Strains, Phase IV (KMG-IV): sequencing the most valuable type-strain genomes for metagenomic binning, comparative biology and taxonomic classification.</title>
        <authorList>
            <person name="Goeker M."/>
        </authorList>
    </citation>
    <scope>NUCLEOTIDE SEQUENCE [LARGE SCALE GENOMIC DNA]</scope>
    <source>
        <strain evidence="1 2">DSM 19345</strain>
    </source>
</reference>
<protein>
    <submittedName>
        <fullName evidence="1">Uncharacterized protein</fullName>
    </submittedName>
</protein>
<evidence type="ECO:0000313" key="2">
    <source>
        <dbReference type="Proteomes" id="UP000295678"/>
    </source>
</evidence>
<dbReference type="EMBL" id="SMAK01000007">
    <property type="protein sequence ID" value="TCT09201.1"/>
    <property type="molecule type" value="Genomic_DNA"/>
</dbReference>
<name>A0A4R3M6Y5_9HYPH</name>
<dbReference type="AlphaFoldDB" id="A0A4R3M6Y5"/>
<keyword evidence="2" id="KW-1185">Reference proteome</keyword>
<evidence type="ECO:0000313" key="1">
    <source>
        <dbReference type="EMBL" id="TCT09201.1"/>
    </source>
</evidence>
<comment type="caution">
    <text evidence="1">The sequence shown here is derived from an EMBL/GenBank/DDBJ whole genome shotgun (WGS) entry which is preliminary data.</text>
</comment>